<dbReference type="GeneTree" id="ENSGT00940000153835"/>
<dbReference type="GO" id="GO:0038023">
    <property type="term" value="F:signaling receptor activity"/>
    <property type="evidence" value="ECO:0007669"/>
    <property type="project" value="TreeGrafter"/>
</dbReference>
<evidence type="ECO:0000313" key="8">
    <source>
        <dbReference type="Proteomes" id="UP000007646"/>
    </source>
</evidence>
<dbReference type="SUPFAM" id="SSF48726">
    <property type="entry name" value="Immunoglobulin"/>
    <property type="match status" value="1"/>
</dbReference>
<evidence type="ECO:0000256" key="2">
    <source>
        <dbReference type="ARBA" id="ARBA00023157"/>
    </source>
</evidence>
<dbReference type="Pfam" id="PF07686">
    <property type="entry name" value="V-set"/>
    <property type="match status" value="1"/>
</dbReference>
<evidence type="ECO:0000313" key="7">
    <source>
        <dbReference type="Ensembl" id="ENSLAFP00000002204.2"/>
    </source>
</evidence>
<feature type="compositionally biased region" description="Polar residues" evidence="4">
    <location>
        <begin position="169"/>
        <end position="187"/>
    </location>
</feature>
<dbReference type="InterPro" id="IPR003599">
    <property type="entry name" value="Ig_sub"/>
</dbReference>
<dbReference type="FunCoup" id="G3SQV4">
    <property type="interactions" value="132"/>
</dbReference>
<keyword evidence="2" id="KW-1015">Disulfide bond</keyword>
<dbReference type="InParanoid" id="G3SQV4"/>
<dbReference type="PANTHER" id="PTHR16423">
    <property type="entry name" value="TREM-LIKE TRANSCRIPT PROTEIN"/>
    <property type="match status" value="1"/>
</dbReference>
<evidence type="ECO:0000256" key="5">
    <source>
        <dbReference type="SAM" id="SignalP"/>
    </source>
</evidence>
<feature type="chain" id="PRO_5003454315" description="Immunoglobulin domain-containing protein" evidence="5">
    <location>
        <begin position="23"/>
        <end position="214"/>
    </location>
</feature>
<dbReference type="SMART" id="SM00409">
    <property type="entry name" value="IG"/>
    <property type="match status" value="1"/>
</dbReference>
<dbReference type="FunFam" id="2.60.40.10:FF:000370">
    <property type="entry name" value="CMRF35-like molecule 1"/>
    <property type="match status" value="1"/>
</dbReference>
<dbReference type="InterPro" id="IPR013106">
    <property type="entry name" value="Ig_V-set"/>
</dbReference>
<protein>
    <recommendedName>
        <fullName evidence="6">Immunoglobulin domain-containing protein</fullName>
    </recommendedName>
</protein>
<dbReference type="CDD" id="cd05716">
    <property type="entry name" value="IgV_pIgR_like"/>
    <property type="match status" value="1"/>
</dbReference>
<sequence>MAWKAPLLQLLLLPLFSGVALTCASSAGFPKVEKLQRRVGETLSVRCQYPTGMSAYERKSLCKEVSAYQCISLVSSSYPQTLAQASRFSIWDSPRDGFFTVTMISLTEEDSGHYWCRTYHASRKSVSRSTKFYLVVSTASTRTPYDQVSAQTPSSLAPTGGASKALRASSGTTAPSQQQNSTLTSSPEAPSVLVPVLCGLLVAKSLMLAALFVL</sequence>
<dbReference type="Proteomes" id="UP000007646">
    <property type="component" value="Unassembled WGS sequence"/>
</dbReference>
<evidence type="ECO:0000256" key="4">
    <source>
        <dbReference type="SAM" id="MobiDB-lite"/>
    </source>
</evidence>
<keyword evidence="1 5" id="KW-0732">Signal</keyword>
<keyword evidence="3" id="KW-0393">Immunoglobulin domain</keyword>
<evidence type="ECO:0000256" key="1">
    <source>
        <dbReference type="ARBA" id="ARBA00022729"/>
    </source>
</evidence>
<dbReference type="PANTHER" id="PTHR16423:SF7">
    <property type="entry name" value="NATURAL CYTOTOXICITY TRIGGERING RECEPTOR 2"/>
    <property type="match status" value="1"/>
</dbReference>
<reference evidence="7" key="2">
    <citation type="submission" date="2025-08" db="UniProtKB">
        <authorList>
            <consortium name="Ensembl"/>
        </authorList>
    </citation>
    <scope>IDENTIFICATION</scope>
    <source>
        <strain evidence="7">Isolate ISIS603380</strain>
    </source>
</reference>
<organism evidence="7 8">
    <name type="scientific">Loxodonta africana</name>
    <name type="common">African elephant</name>
    <dbReference type="NCBI Taxonomy" id="9785"/>
    <lineage>
        <taxon>Eukaryota</taxon>
        <taxon>Metazoa</taxon>
        <taxon>Chordata</taxon>
        <taxon>Craniata</taxon>
        <taxon>Vertebrata</taxon>
        <taxon>Euteleostomi</taxon>
        <taxon>Mammalia</taxon>
        <taxon>Eutheria</taxon>
        <taxon>Afrotheria</taxon>
        <taxon>Proboscidea</taxon>
        <taxon>Elephantidae</taxon>
        <taxon>Loxodonta</taxon>
    </lineage>
</organism>
<feature type="domain" description="Immunoglobulin" evidence="6">
    <location>
        <begin position="32"/>
        <end position="137"/>
    </location>
</feature>
<dbReference type="InterPro" id="IPR052314">
    <property type="entry name" value="Immune_rcpt_domain"/>
</dbReference>
<dbReference type="HOGENOM" id="CLU_051023_2_0_1"/>
<name>G3SQV4_LOXAF</name>
<evidence type="ECO:0000259" key="6">
    <source>
        <dbReference type="SMART" id="SM00409"/>
    </source>
</evidence>
<reference evidence="7 8" key="1">
    <citation type="submission" date="2009-06" db="EMBL/GenBank/DDBJ databases">
        <title>The Genome Sequence of Loxodonta africana (African elephant).</title>
        <authorList>
            <person name="Di Palma F."/>
            <person name="Heiman D."/>
            <person name="Young S."/>
            <person name="Johnson J."/>
            <person name="Lander E.S."/>
            <person name="Lindblad-Toh K."/>
        </authorList>
    </citation>
    <scope>NUCLEOTIDE SEQUENCE [LARGE SCALE GENOMIC DNA]</scope>
    <source>
        <strain evidence="7 8">Isolate ISIS603380</strain>
    </source>
</reference>
<feature type="region of interest" description="Disordered" evidence="4">
    <location>
        <begin position="146"/>
        <end position="187"/>
    </location>
</feature>
<feature type="compositionally biased region" description="Polar residues" evidence="4">
    <location>
        <begin position="146"/>
        <end position="157"/>
    </location>
</feature>
<reference evidence="7" key="3">
    <citation type="submission" date="2025-09" db="UniProtKB">
        <authorList>
            <consortium name="Ensembl"/>
        </authorList>
    </citation>
    <scope>IDENTIFICATION</scope>
    <source>
        <strain evidence="7">Isolate ISIS603380</strain>
    </source>
</reference>
<dbReference type="eggNOG" id="ENOG502TG0M">
    <property type="taxonomic scope" value="Eukaryota"/>
</dbReference>
<dbReference type="STRING" id="9785.ENSLAFP00000002204"/>
<proteinExistence type="predicted"/>
<dbReference type="InterPro" id="IPR036179">
    <property type="entry name" value="Ig-like_dom_sf"/>
</dbReference>
<feature type="signal peptide" evidence="5">
    <location>
        <begin position="1"/>
        <end position="22"/>
    </location>
</feature>
<keyword evidence="8" id="KW-1185">Reference proteome</keyword>
<dbReference type="InterPro" id="IPR013783">
    <property type="entry name" value="Ig-like_fold"/>
</dbReference>
<evidence type="ECO:0000256" key="3">
    <source>
        <dbReference type="ARBA" id="ARBA00023319"/>
    </source>
</evidence>
<dbReference type="OMA" id="IWDNPST"/>
<dbReference type="GO" id="GO:0009986">
    <property type="term" value="C:cell surface"/>
    <property type="evidence" value="ECO:0007669"/>
    <property type="project" value="TreeGrafter"/>
</dbReference>
<dbReference type="Gene3D" id="2.60.40.10">
    <property type="entry name" value="Immunoglobulins"/>
    <property type="match status" value="1"/>
</dbReference>
<dbReference type="Ensembl" id="ENSLAFT00000002636.2">
    <property type="protein sequence ID" value="ENSLAFP00000002204.2"/>
    <property type="gene ID" value="ENSLAFG00000002636.2"/>
</dbReference>
<dbReference type="AlphaFoldDB" id="G3SQV4"/>
<accession>G3SQV4</accession>